<dbReference type="SUPFAM" id="SSF51735">
    <property type="entry name" value="NAD(P)-binding Rossmann-fold domains"/>
    <property type="match status" value="1"/>
</dbReference>
<dbReference type="InterPro" id="IPR011032">
    <property type="entry name" value="GroES-like_sf"/>
</dbReference>
<sequence>MKVWQIQRPEGPQGLDLVELEAPKPGPHEVLVRIRAASLNYRDLGTTKRERPGNLPLPFTICSDGAGEVLEVGAGVTKWKAGDRVIPLFFQRWPAGGMTHDVMKSALGGAFQGVLAEQVLIREDGLVRIPDSLTFEQAATLPCAALTAWNALVGHGHLQSGDTILTLGTGGVSLFALQFAKMHGARVIITSSSDEKLARAKELGADETINYKTKPDWEREAFALTKKRGVDHVIELGGAGTLQKSLDAVRYGGRVSVIGVLTGFEGTVNPWPIIARSLTVQGIYVGNGEHMEAMLRAIDLHKLQPVIDRVFGFTEARAAFEHMAAGAHFGKIVVEV</sequence>
<name>A0A366H2R0_9BACT</name>
<dbReference type="EMBL" id="QNRR01000019">
    <property type="protein sequence ID" value="RBP35849.1"/>
    <property type="molecule type" value="Genomic_DNA"/>
</dbReference>
<dbReference type="Gene3D" id="3.90.180.10">
    <property type="entry name" value="Medium-chain alcohol dehydrogenases, catalytic domain"/>
    <property type="match status" value="1"/>
</dbReference>
<protein>
    <submittedName>
        <fullName evidence="2">NADPH:quinone reductase-like Zn-dependent oxidoreductase</fullName>
    </submittedName>
</protein>
<dbReference type="CDD" id="cd08276">
    <property type="entry name" value="MDR7"/>
    <property type="match status" value="1"/>
</dbReference>
<dbReference type="GO" id="GO:0016491">
    <property type="term" value="F:oxidoreductase activity"/>
    <property type="evidence" value="ECO:0007669"/>
    <property type="project" value="InterPro"/>
</dbReference>
<dbReference type="Pfam" id="PF08240">
    <property type="entry name" value="ADH_N"/>
    <property type="match status" value="1"/>
</dbReference>
<dbReference type="SUPFAM" id="SSF50129">
    <property type="entry name" value="GroES-like"/>
    <property type="match status" value="1"/>
</dbReference>
<evidence type="ECO:0000313" key="3">
    <source>
        <dbReference type="Proteomes" id="UP000253426"/>
    </source>
</evidence>
<evidence type="ECO:0000313" key="2">
    <source>
        <dbReference type="EMBL" id="RBP35849.1"/>
    </source>
</evidence>
<dbReference type="InterPro" id="IPR013149">
    <property type="entry name" value="ADH-like_C"/>
</dbReference>
<reference evidence="2 3" key="1">
    <citation type="submission" date="2018-06" db="EMBL/GenBank/DDBJ databases">
        <title>Genomic Encyclopedia of Type Strains, Phase IV (KMG-IV): sequencing the most valuable type-strain genomes for metagenomic binning, comparative biology and taxonomic classification.</title>
        <authorList>
            <person name="Goeker M."/>
        </authorList>
    </citation>
    <scope>NUCLEOTIDE SEQUENCE [LARGE SCALE GENOMIC DNA]</scope>
    <source>
        <strain evidence="2 3">DSM 25532</strain>
    </source>
</reference>
<dbReference type="InterPro" id="IPR036291">
    <property type="entry name" value="NAD(P)-bd_dom_sf"/>
</dbReference>
<organism evidence="2 3">
    <name type="scientific">Roseimicrobium gellanilyticum</name>
    <dbReference type="NCBI Taxonomy" id="748857"/>
    <lineage>
        <taxon>Bacteria</taxon>
        <taxon>Pseudomonadati</taxon>
        <taxon>Verrucomicrobiota</taxon>
        <taxon>Verrucomicrobiia</taxon>
        <taxon>Verrucomicrobiales</taxon>
        <taxon>Verrucomicrobiaceae</taxon>
        <taxon>Roseimicrobium</taxon>
    </lineage>
</organism>
<accession>A0A366H2R0</accession>
<dbReference type="Pfam" id="PF00107">
    <property type="entry name" value="ADH_zinc_N"/>
    <property type="match status" value="1"/>
</dbReference>
<comment type="caution">
    <text evidence="2">The sequence shown here is derived from an EMBL/GenBank/DDBJ whole genome shotgun (WGS) entry which is preliminary data.</text>
</comment>
<evidence type="ECO:0000259" key="1">
    <source>
        <dbReference type="SMART" id="SM00829"/>
    </source>
</evidence>
<dbReference type="AlphaFoldDB" id="A0A366H2R0"/>
<dbReference type="InterPro" id="IPR013154">
    <property type="entry name" value="ADH-like_N"/>
</dbReference>
<dbReference type="Gene3D" id="3.40.50.720">
    <property type="entry name" value="NAD(P)-binding Rossmann-like Domain"/>
    <property type="match status" value="1"/>
</dbReference>
<dbReference type="InterPro" id="IPR052711">
    <property type="entry name" value="Zinc_ADH-like"/>
</dbReference>
<feature type="domain" description="Enoyl reductase (ER)" evidence="1">
    <location>
        <begin position="11"/>
        <end position="334"/>
    </location>
</feature>
<proteinExistence type="predicted"/>
<dbReference type="InterPro" id="IPR020843">
    <property type="entry name" value="ER"/>
</dbReference>
<dbReference type="OrthoDB" id="9787435at2"/>
<dbReference type="SMART" id="SM00829">
    <property type="entry name" value="PKS_ER"/>
    <property type="match status" value="1"/>
</dbReference>
<keyword evidence="3" id="KW-1185">Reference proteome</keyword>
<dbReference type="PANTHER" id="PTHR45033:SF2">
    <property type="entry name" value="ZINC-TYPE ALCOHOL DEHYDROGENASE-LIKE PROTEIN C1773.06C"/>
    <property type="match status" value="1"/>
</dbReference>
<dbReference type="PANTHER" id="PTHR45033">
    <property type="match status" value="1"/>
</dbReference>
<dbReference type="Proteomes" id="UP000253426">
    <property type="component" value="Unassembled WGS sequence"/>
</dbReference>
<gene>
    <name evidence="2" type="ORF">DES53_11915</name>
</gene>
<dbReference type="RefSeq" id="WP_113962106.1">
    <property type="nucleotide sequence ID" value="NZ_QNRR01000019.1"/>
</dbReference>